<dbReference type="Proteomes" id="UP001275436">
    <property type="component" value="Unassembled WGS sequence"/>
</dbReference>
<gene>
    <name evidence="5" type="ORF">MACH08_36580</name>
</gene>
<keyword evidence="1" id="KW-0813">Transport</keyword>
<dbReference type="CDD" id="cd03230">
    <property type="entry name" value="ABC_DR_subfamily_A"/>
    <property type="match status" value="1"/>
</dbReference>
<evidence type="ECO:0000259" key="4">
    <source>
        <dbReference type="PROSITE" id="PS50893"/>
    </source>
</evidence>
<sequence length="241" mass="27390">MIEVKINHAGYHSEQLYLSDIQFSIPPGETVGLLGANGAGKSTTIKSIIGTIEAFDGEIIHIKDNHRLAYIPEEPILYDHLTLWEHLRLAATSYDLPEDQWIPKAEKLLKLFLLNGKEHLYPTLFSKGMRQKSLIVLSFMIQADIYIIDEPFIGLDPIATKNLITLLEQEKQRGAAILMTTHVLDSAEKLCDTFVLLHEGRMLFKGNLIELQQRTNQMLDTSLLDCFYCLLEEEVANEPRL</sequence>
<dbReference type="InterPro" id="IPR003593">
    <property type="entry name" value="AAA+_ATPase"/>
</dbReference>
<dbReference type="SMART" id="SM00382">
    <property type="entry name" value="AAA"/>
    <property type="match status" value="1"/>
</dbReference>
<evidence type="ECO:0000256" key="1">
    <source>
        <dbReference type="ARBA" id="ARBA00022448"/>
    </source>
</evidence>
<dbReference type="InterPro" id="IPR003439">
    <property type="entry name" value="ABC_transporter-like_ATP-bd"/>
</dbReference>
<organism evidence="5 6">
    <name type="scientific">Oceanobacillus kimchii</name>
    <dbReference type="NCBI Taxonomy" id="746691"/>
    <lineage>
        <taxon>Bacteria</taxon>
        <taxon>Bacillati</taxon>
        <taxon>Bacillota</taxon>
        <taxon>Bacilli</taxon>
        <taxon>Bacillales</taxon>
        <taxon>Bacillaceae</taxon>
        <taxon>Oceanobacillus</taxon>
    </lineage>
</organism>
<evidence type="ECO:0000313" key="5">
    <source>
        <dbReference type="EMBL" id="GLO67874.1"/>
    </source>
</evidence>
<evidence type="ECO:0000313" key="6">
    <source>
        <dbReference type="Proteomes" id="UP001275436"/>
    </source>
</evidence>
<dbReference type="GO" id="GO:0005524">
    <property type="term" value="F:ATP binding"/>
    <property type="evidence" value="ECO:0007669"/>
    <property type="project" value="UniProtKB-KW"/>
</dbReference>
<proteinExistence type="predicted"/>
<dbReference type="PROSITE" id="PS50893">
    <property type="entry name" value="ABC_TRANSPORTER_2"/>
    <property type="match status" value="1"/>
</dbReference>
<dbReference type="EMBL" id="BSKO01000001">
    <property type="protein sequence ID" value="GLO67874.1"/>
    <property type="molecule type" value="Genomic_DNA"/>
</dbReference>
<name>A0ABQ5TPX4_9BACI</name>
<accession>A0ABQ5TPX4</accession>
<dbReference type="InterPro" id="IPR027417">
    <property type="entry name" value="P-loop_NTPase"/>
</dbReference>
<keyword evidence="6" id="KW-1185">Reference proteome</keyword>
<dbReference type="Gene3D" id="3.40.50.300">
    <property type="entry name" value="P-loop containing nucleotide triphosphate hydrolases"/>
    <property type="match status" value="1"/>
</dbReference>
<keyword evidence="3 5" id="KW-0067">ATP-binding</keyword>
<dbReference type="SUPFAM" id="SSF52540">
    <property type="entry name" value="P-loop containing nucleoside triphosphate hydrolases"/>
    <property type="match status" value="1"/>
</dbReference>
<dbReference type="PANTHER" id="PTHR42939:SF2">
    <property type="entry name" value="ABC-TYPE TRANSPORTER ATP-BINDING PROTEIN ECSA"/>
    <property type="match status" value="1"/>
</dbReference>
<dbReference type="RefSeq" id="WP_084822412.1">
    <property type="nucleotide sequence ID" value="NZ_BSKO01000001.1"/>
</dbReference>
<reference evidence="5 6" key="1">
    <citation type="submission" date="2023-02" db="EMBL/GenBank/DDBJ databases">
        <title>Oceanobacillus kimchii IFOP_LL358 isolated form Alexandrium catenella lab strain.</title>
        <authorList>
            <person name="Gajardo G."/>
            <person name="Ueki S."/>
            <person name="Maruyama F."/>
        </authorList>
    </citation>
    <scope>NUCLEOTIDE SEQUENCE [LARGE SCALE GENOMIC DNA]</scope>
    <source>
        <strain evidence="5 6">IFOP_LL358</strain>
    </source>
</reference>
<dbReference type="Pfam" id="PF00005">
    <property type="entry name" value="ABC_tran"/>
    <property type="match status" value="1"/>
</dbReference>
<keyword evidence="2" id="KW-0547">Nucleotide-binding</keyword>
<comment type="caution">
    <text evidence="5">The sequence shown here is derived from an EMBL/GenBank/DDBJ whole genome shotgun (WGS) entry which is preliminary data.</text>
</comment>
<dbReference type="PANTHER" id="PTHR42939">
    <property type="entry name" value="ABC TRANSPORTER ATP-BINDING PROTEIN ALBC-RELATED"/>
    <property type="match status" value="1"/>
</dbReference>
<protein>
    <submittedName>
        <fullName evidence="5">Multidrug ABC transporter ATP-binding protein</fullName>
    </submittedName>
</protein>
<dbReference type="InterPro" id="IPR051782">
    <property type="entry name" value="ABC_Transporter_VariousFunc"/>
</dbReference>
<evidence type="ECO:0000256" key="3">
    <source>
        <dbReference type="ARBA" id="ARBA00022840"/>
    </source>
</evidence>
<evidence type="ECO:0000256" key="2">
    <source>
        <dbReference type="ARBA" id="ARBA00022741"/>
    </source>
</evidence>
<feature type="domain" description="ABC transporter" evidence="4">
    <location>
        <begin position="1"/>
        <end position="224"/>
    </location>
</feature>